<dbReference type="Pfam" id="PF00083">
    <property type="entry name" value="Sugar_tr"/>
    <property type="match status" value="1"/>
</dbReference>
<proteinExistence type="predicted"/>
<evidence type="ECO:0000256" key="1">
    <source>
        <dbReference type="ARBA" id="ARBA00004370"/>
    </source>
</evidence>
<gene>
    <name evidence="6" type="ORF">CH063_03939</name>
</gene>
<dbReference type="GO" id="GO:0016020">
    <property type="term" value="C:membrane"/>
    <property type="evidence" value="ECO:0007669"/>
    <property type="project" value="UniProtKB-SubCell"/>
</dbReference>
<dbReference type="EMBL" id="CACQ02009000">
    <property type="protein sequence ID" value="CCF46725.1"/>
    <property type="molecule type" value="Genomic_DNA"/>
</dbReference>
<feature type="transmembrane region" description="Helical" evidence="5">
    <location>
        <begin position="56"/>
        <end position="79"/>
    </location>
</feature>
<feature type="transmembrane region" description="Helical" evidence="5">
    <location>
        <begin position="132"/>
        <end position="152"/>
    </location>
</feature>
<comment type="subcellular location">
    <subcellularLocation>
        <location evidence="1">Membrane</location>
    </subcellularLocation>
</comment>
<dbReference type="VEuPathDB" id="FungiDB:CH63R_03333"/>
<evidence type="ECO:0000313" key="7">
    <source>
        <dbReference type="Proteomes" id="UP000007174"/>
    </source>
</evidence>
<dbReference type="GO" id="GO:0022857">
    <property type="term" value="F:transmembrane transporter activity"/>
    <property type="evidence" value="ECO:0007669"/>
    <property type="project" value="InterPro"/>
</dbReference>
<dbReference type="AlphaFoldDB" id="H1W2L2"/>
<dbReference type="eggNOG" id="KOG0254">
    <property type="taxonomic scope" value="Eukaryota"/>
</dbReference>
<evidence type="ECO:0000313" key="6">
    <source>
        <dbReference type="EMBL" id="CCF46725.1"/>
    </source>
</evidence>
<dbReference type="HOGENOM" id="CLU_1699675_0_0_1"/>
<accession>H1W2L2</accession>
<name>H1W2L2_COLHI</name>
<keyword evidence="4 5" id="KW-0472">Membrane</keyword>
<evidence type="ECO:0000256" key="2">
    <source>
        <dbReference type="ARBA" id="ARBA00022692"/>
    </source>
</evidence>
<dbReference type="SUPFAM" id="SSF103473">
    <property type="entry name" value="MFS general substrate transporter"/>
    <property type="match status" value="1"/>
</dbReference>
<keyword evidence="2 5" id="KW-0812">Transmembrane</keyword>
<dbReference type="InterPro" id="IPR005828">
    <property type="entry name" value="MFS_sugar_transport-like"/>
</dbReference>
<sequence>MAPRDEVDQTVVYHDDVTQANKLGLAVDEVAATRISEADMMRKSAEAFTMKSRSGLLVVGYMFVMGCNQAGYGVDWGVIGGINSNDRWHDYYGFPNAGVIISTINALMQIGGFLGAPFLSCADVLGRRGINFLGNFLVIIAAIMQAMAPNLACLM</sequence>
<organism evidence="6 7">
    <name type="scientific">Colletotrichum higginsianum (strain IMI 349063)</name>
    <name type="common">Crucifer anthracnose fungus</name>
    <dbReference type="NCBI Taxonomy" id="759273"/>
    <lineage>
        <taxon>Eukaryota</taxon>
        <taxon>Fungi</taxon>
        <taxon>Dikarya</taxon>
        <taxon>Ascomycota</taxon>
        <taxon>Pezizomycotina</taxon>
        <taxon>Sordariomycetes</taxon>
        <taxon>Hypocreomycetidae</taxon>
        <taxon>Glomerellales</taxon>
        <taxon>Glomerellaceae</taxon>
        <taxon>Colletotrichum</taxon>
        <taxon>Colletotrichum destructivum species complex</taxon>
    </lineage>
</organism>
<reference evidence="7" key="1">
    <citation type="journal article" date="2012" name="Nat. Genet.">
        <title>Lifestyle transitions in plant pathogenic Colletotrichum fungi deciphered by genome and transcriptome analyses.</title>
        <authorList>
            <person name="O'Connell R.J."/>
            <person name="Thon M.R."/>
            <person name="Hacquard S."/>
            <person name="Amyotte S.G."/>
            <person name="Kleemann J."/>
            <person name="Torres M.F."/>
            <person name="Damm U."/>
            <person name="Buiate E.A."/>
            <person name="Epstein L."/>
            <person name="Alkan N."/>
            <person name="Altmueller J."/>
            <person name="Alvarado-Balderrama L."/>
            <person name="Bauser C.A."/>
            <person name="Becker C."/>
            <person name="Birren B.W."/>
            <person name="Chen Z."/>
            <person name="Choi J."/>
            <person name="Crouch J.A."/>
            <person name="Duvick J.P."/>
            <person name="Farman M.A."/>
            <person name="Gan P."/>
            <person name="Heiman D."/>
            <person name="Henrissat B."/>
            <person name="Howard R.J."/>
            <person name="Kabbage M."/>
            <person name="Koch C."/>
            <person name="Kracher B."/>
            <person name="Kubo Y."/>
            <person name="Law A.D."/>
            <person name="Lebrun M.-H."/>
            <person name="Lee Y.-H."/>
            <person name="Miyara I."/>
            <person name="Moore N."/>
            <person name="Neumann U."/>
            <person name="Nordstroem K."/>
            <person name="Panaccione D.G."/>
            <person name="Panstruga R."/>
            <person name="Place M."/>
            <person name="Proctor R.H."/>
            <person name="Prusky D."/>
            <person name="Rech G."/>
            <person name="Reinhardt R."/>
            <person name="Rollins J.A."/>
            <person name="Rounsley S."/>
            <person name="Schardl C.L."/>
            <person name="Schwartz D.C."/>
            <person name="Shenoy N."/>
            <person name="Shirasu K."/>
            <person name="Sikhakolli U.R."/>
            <person name="Stueber K."/>
            <person name="Sukno S.A."/>
            <person name="Sweigard J.A."/>
            <person name="Takano Y."/>
            <person name="Takahara H."/>
            <person name="Trail F."/>
            <person name="van der Does H.C."/>
            <person name="Voll L.M."/>
            <person name="Will I."/>
            <person name="Young S."/>
            <person name="Zeng Q."/>
            <person name="Zhang J."/>
            <person name="Zhou S."/>
            <person name="Dickman M.B."/>
            <person name="Schulze-Lefert P."/>
            <person name="Ver Loren van Themaat E."/>
            <person name="Ma L.-J."/>
            <person name="Vaillancourt L.J."/>
        </authorList>
    </citation>
    <scope>NUCLEOTIDE SEQUENCE [LARGE SCALE GENOMIC DNA]</scope>
    <source>
        <strain evidence="7">IMI 349063</strain>
    </source>
</reference>
<evidence type="ECO:0000256" key="3">
    <source>
        <dbReference type="ARBA" id="ARBA00022989"/>
    </source>
</evidence>
<dbReference type="Proteomes" id="UP000007174">
    <property type="component" value="Unassembled WGS sequence"/>
</dbReference>
<feature type="non-terminal residue" evidence="6">
    <location>
        <position position="155"/>
    </location>
</feature>
<keyword evidence="3 5" id="KW-1133">Transmembrane helix</keyword>
<evidence type="ECO:0000256" key="4">
    <source>
        <dbReference type="ARBA" id="ARBA00023136"/>
    </source>
</evidence>
<dbReference type="InterPro" id="IPR036259">
    <property type="entry name" value="MFS_trans_sf"/>
</dbReference>
<feature type="transmembrane region" description="Helical" evidence="5">
    <location>
        <begin position="99"/>
        <end position="120"/>
    </location>
</feature>
<dbReference type="Gene3D" id="1.20.1250.20">
    <property type="entry name" value="MFS general substrate transporter like domains"/>
    <property type="match status" value="1"/>
</dbReference>
<evidence type="ECO:0008006" key="8">
    <source>
        <dbReference type="Google" id="ProtNLM"/>
    </source>
</evidence>
<protein>
    <recommendedName>
        <fullName evidence="8">Major facilitator superfamily (MFS) profile domain-containing protein</fullName>
    </recommendedName>
</protein>
<evidence type="ECO:0000256" key="5">
    <source>
        <dbReference type="SAM" id="Phobius"/>
    </source>
</evidence>